<evidence type="ECO:0000313" key="3">
    <source>
        <dbReference type="Proteomes" id="UP001519667"/>
    </source>
</evidence>
<name>A0ABS5XNJ3_9GAMM</name>
<dbReference type="RefSeq" id="WP_215379398.1">
    <property type="nucleotide sequence ID" value="NZ_JAGTIS010000015.1"/>
</dbReference>
<feature type="signal peptide" evidence="1">
    <location>
        <begin position="1"/>
        <end position="20"/>
    </location>
</feature>
<comment type="caution">
    <text evidence="2">The sequence shown here is derived from an EMBL/GenBank/DDBJ whole genome shotgun (WGS) entry which is preliminary data.</text>
</comment>
<dbReference type="InterPro" id="IPR021268">
    <property type="entry name" value="DUF2845"/>
</dbReference>
<proteinExistence type="predicted"/>
<reference evidence="2 3" key="1">
    <citation type="submission" date="2021-04" db="EMBL/GenBank/DDBJ databases">
        <title>Pseudomonas boanensis sp. nov., a bacterium isolated from river water used for household purposes in Boane District, Mozambique.</title>
        <authorList>
            <person name="Nicklasson M."/>
            <person name="Martin-Rodriguez A.J."/>
            <person name="Thorell K."/>
            <person name="Neves L."/>
            <person name="Mussagy A."/>
            <person name="Rydberg H.A."/>
            <person name="Hernroth B."/>
            <person name="Svensson-Stadler L."/>
            <person name="Sjoling A."/>
        </authorList>
    </citation>
    <scope>NUCLEOTIDE SEQUENCE [LARGE SCALE GENOMIC DNA]</scope>
    <source>
        <strain evidence="2 3">DB1</strain>
    </source>
</reference>
<sequence length="100" mass="11464">MHPRLLLSLSLLLVLSNTEASSTLRCNSGLISVDDTVGEVLEKCGEPASRSDLGYKEVVDEYRQRSEVRVEEWVYGPRNGMYQFLRFEGNRLRNIDSKRN</sequence>
<evidence type="ECO:0000256" key="1">
    <source>
        <dbReference type="SAM" id="SignalP"/>
    </source>
</evidence>
<feature type="chain" id="PRO_5047212635" evidence="1">
    <location>
        <begin position="21"/>
        <end position="100"/>
    </location>
</feature>
<protein>
    <submittedName>
        <fullName evidence="2">DUF2845 domain-containing protein</fullName>
    </submittedName>
</protein>
<dbReference type="Pfam" id="PF11006">
    <property type="entry name" value="DUF2845"/>
    <property type="match status" value="1"/>
</dbReference>
<dbReference type="EMBL" id="JAGTIS010000015">
    <property type="protein sequence ID" value="MBT8768681.1"/>
    <property type="molecule type" value="Genomic_DNA"/>
</dbReference>
<accession>A0ABS5XNJ3</accession>
<dbReference type="Proteomes" id="UP001519667">
    <property type="component" value="Unassembled WGS sequence"/>
</dbReference>
<evidence type="ECO:0000313" key="2">
    <source>
        <dbReference type="EMBL" id="MBT8768681.1"/>
    </source>
</evidence>
<organism evidence="2 3">
    <name type="scientific">Metapseudomonas boanensis</name>
    <dbReference type="NCBI Taxonomy" id="2822138"/>
    <lineage>
        <taxon>Bacteria</taxon>
        <taxon>Pseudomonadati</taxon>
        <taxon>Pseudomonadota</taxon>
        <taxon>Gammaproteobacteria</taxon>
        <taxon>Pseudomonadales</taxon>
        <taxon>Pseudomonadaceae</taxon>
        <taxon>Metapseudomonas</taxon>
    </lineage>
</organism>
<gene>
    <name evidence="2" type="ORF">J7302_21440</name>
</gene>
<keyword evidence="1" id="KW-0732">Signal</keyword>
<keyword evidence="3" id="KW-1185">Reference proteome</keyword>